<protein>
    <submittedName>
        <fullName evidence="2">Metal-dependent transcriptional regulator</fullName>
    </submittedName>
</protein>
<evidence type="ECO:0000259" key="1">
    <source>
        <dbReference type="PROSITE" id="PS50944"/>
    </source>
</evidence>
<dbReference type="PANTHER" id="PTHR33238:SF7">
    <property type="entry name" value="IRON-DEPENDENT TRANSCRIPTIONAL REGULATOR"/>
    <property type="match status" value="1"/>
</dbReference>
<dbReference type="Proteomes" id="UP001057580">
    <property type="component" value="Chromosome"/>
</dbReference>
<dbReference type="SMART" id="SM00529">
    <property type="entry name" value="HTH_DTXR"/>
    <property type="match status" value="1"/>
</dbReference>
<dbReference type="GO" id="GO:0003700">
    <property type="term" value="F:DNA-binding transcription factor activity"/>
    <property type="evidence" value="ECO:0007669"/>
    <property type="project" value="InterPro"/>
</dbReference>
<dbReference type="RefSeq" id="WP_260593374.1">
    <property type="nucleotide sequence ID" value="NZ_CP104003.1"/>
</dbReference>
<dbReference type="InterPro" id="IPR022689">
    <property type="entry name" value="Iron_dep_repressor"/>
</dbReference>
<dbReference type="InterPro" id="IPR050536">
    <property type="entry name" value="DtxR_MntR_Metal-Reg"/>
</dbReference>
<dbReference type="PROSITE" id="PS50944">
    <property type="entry name" value="HTH_DTXR"/>
    <property type="match status" value="1"/>
</dbReference>
<keyword evidence="3" id="KW-1185">Reference proteome</keyword>
<accession>A0A9E7R320</accession>
<dbReference type="AlphaFoldDB" id="A0A9E7R320"/>
<dbReference type="InterPro" id="IPR022687">
    <property type="entry name" value="HTH_DTXR"/>
</dbReference>
<name>A0A9E7R320_9EURY</name>
<dbReference type="PANTHER" id="PTHR33238">
    <property type="entry name" value="IRON (METAL) DEPENDENT REPRESSOR, DTXR FAMILY"/>
    <property type="match status" value="1"/>
</dbReference>
<evidence type="ECO:0000313" key="3">
    <source>
        <dbReference type="Proteomes" id="UP001057580"/>
    </source>
</evidence>
<evidence type="ECO:0000313" key="2">
    <source>
        <dbReference type="EMBL" id="UWM54354.1"/>
    </source>
</evidence>
<proteinExistence type="predicted"/>
<dbReference type="KEGG" id="ssai:N0B31_19830"/>
<dbReference type="Pfam" id="PF01325">
    <property type="entry name" value="Fe_dep_repress"/>
    <property type="match status" value="1"/>
</dbReference>
<dbReference type="GO" id="GO:0046914">
    <property type="term" value="F:transition metal ion binding"/>
    <property type="evidence" value="ECO:0007669"/>
    <property type="project" value="InterPro"/>
</dbReference>
<dbReference type="Gene3D" id="1.10.10.10">
    <property type="entry name" value="Winged helix-like DNA-binding domain superfamily/Winged helix DNA-binding domain"/>
    <property type="match status" value="1"/>
</dbReference>
<organism evidence="2 3">
    <name type="scientific">Salinirubellus salinus</name>
    <dbReference type="NCBI Taxonomy" id="1364945"/>
    <lineage>
        <taxon>Archaea</taxon>
        <taxon>Methanobacteriati</taxon>
        <taxon>Methanobacteriota</taxon>
        <taxon>Stenosarchaea group</taxon>
        <taxon>Halobacteria</taxon>
        <taxon>Halobacteriales</taxon>
        <taxon>Natronomonadaceae</taxon>
        <taxon>Salinirubellus</taxon>
    </lineage>
</organism>
<dbReference type="GO" id="GO:0003677">
    <property type="term" value="F:DNA binding"/>
    <property type="evidence" value="ECO:0007669"/>
    <property type="project" value="InterPro"/>
</dbReference>
<dbReference type="InterPro" id="IPR036388">
    <property type="entry name" value="WH-like_DNA-bd_sf"/>
</dbReference>
<gene>
    <name evidence="2" type="ORF">N0B31_19830</name>
</gene>
<dbReference type="GeneID" id="74944722"/>
<reference evidence="2" key="1">
    <citation type="submission" date="2022-09" db="EMBL/GenBank/DDBJ databases">
        <title>Diverse halophilic archaea isolated from saline environments.</title>
        <authorList>
            <person name="Cui H.-L."/>
        </authorList>
    </citation>
    <scope>NUCLEOTIDE SEQUENCE</scope>
    <source>
        <strain evidence="2">ZS-35-S2</strain>
    </source>
</reference>
<sequence>MTDRAQYLLALYVAQHRESPPVSPGVVAELLDRTPGTAVEVFHRFDDEGLVEYEPYQGVELTEAGRERAAALHETYVTLSWFFRSVLDLDEYEREAMEMAGVLSPVVAERLVALLPYDPPDGEVSPSEGAEG</sequence>
<dbReference type="SUPFAM" id="SSF46785">
    <property type="entry name" value="Winged helix' DNA-binding domain"/>
    <property type="match status" value="1"/>
</dbReference>
<dbReference type="EMBL" id="CP104003">
    <property type="protein sequence ID" value="UWM54354.1"/>
    <property type="molecule type" value="Genomic_DNA"/>
</dbReference>
<dbReference type="InterPro" id="IPR036390">
    <property type="entry name" value="WH_DNA-bd_sf"/>
</dbReference>
<feature type="domain" description="HTH dtxR-type" evidence="1">
    <location>
        <begin position="1"/>
        <end position="62"/>
    </location>
</feature>